<evidence type="ECO:0000313" key="1">
    <source>
        <dbReference type="EMBL" id="MZQ86515.1"/>
    </source>
</evidence>
<dbReference type="EMBL" id="WTUZ01000039">
    <property type="protein sequence ID" value="MZQ86515.1"/>
    <property type="molecule type" value="Genomic_DNA"/>
</dbReference>
<proteinExistence type="predicted"/>
<dbReference type="RefSeq" id="WP_161410920.1">
    <property type="nucleotide sequence ID" value="NZ_WTUZ01000039.1"/>
</dbReference>
<accession>A0A6L8V8C5</accession>
<sequence>MALDRNNTLSDLKDEIYYFDKHWKRIFKGNRAIYVATRNNASLQISIVNPKGKRIPIVIQKYRKGSRIVVIGLAVHAPPHKTINL</sequence>
<keyword evidence="2" id="KW-1185">Reference proteome</keyword>
<reference evidence="1 2" key="1">
    <citation type="submission" date="2019-12" db="EMBL/GenBank/DDBJ databases">
        <title>Paenibacillus sp. nov. sp. isolated from soil.</title>
        <authorList>
            <person name="Kim J."/>
            <person name="Jeong S.E."/>
            <person name="Jung H.S."/>
            <person name="Jeon C.O."/>
        </authorList>
    </citation>
    <scope>NUCLEOTIDE SEQUENCE [LARGE SCALE GENOMIC DNA]</scope>
    <source>
        <strain evidence="1 2">5J-6</strain>
    </source>
</reference>
<organism evidence="1 2">
    <name type="scientific">Paenibacillus silvestris</name>
    <dbReference type="NCBI Taxonomy" id="2606219"/>
    <lineage>
        <taxon>Bacteria</taxon>
        <taxon>Bacillati</taxon>
        <taxon>Bacillota</taxon>
        <taxon>Bacilli</taxon>
        <taxon>Bacillales</taxon>
        <taxon>Paenibacillaceae</taxon>
        <taxon>Paenibacillus</taxon>
    </lineage>
</organism>
<comment type="caution">
    <text evidence="1">The sequence shown here is derived from an EMBL/GenBank/DDBJ whole genome shotgun (WGS) entry which is preliminary data.</text>
</comment>
<dbReference type="Proteomes" id="UP000481087">
    <property type="component" value="Unassembled WGS sequence"/>
</dbReference>
<name>A0A6L8V8C5_9BACL</name>
<evidence type="ECO:0000313" key="2">
    <source>
        <dbReference type="Proteomes" id="UP000481087"/>
    </source>
</evidence>
<gene>
    <name evidence="1" type="ORF">GQF01_30870</name>
</gene>
<protein>
    <submittedName>
        <fullName evidence="1">Uncharacterized protein</fullName>
    </submittedName>
</protein>
<dbReference type="AlphaFoldDB" id="A0A6L8V8C5"/>